<proteinExistence type="inferred from homology"/>
<dbReference type="InterPro" id="IPR041525">
    <property type="entry name" value="N/Namide_PRibTrfase"/>
</dbReference>
<dbReference type="GO" id="GO:0047280">
    <property type="term" value="F:nicotinamide phosphoribosyltransferase activity"/>
    <property type="evidence" value="ECO:0007669"/>
    <property type="project" value="UniProtKB-ARBA"/>
</dbReference>
<dbReference type="GO" id="GO:0004516">
    <property type="term" value="F:nicotinate phosphoribosyltransferase activity"/>
    <property type="evidence" value="ECO:0007669"/>
    <property type="project" value="UniProtKB-UniRule"/>
</dbReference>
<dbReference type="CDD" id="cd01570">
    <property type="entry name" value="NAPRTase_A"/>
    <property type="match status" value="1"/>
</dbReference>
<keyword evidence="13" id="KW-0328">Glycosyltransferase</keyword>
<protein>
    <recommendedName>
        <fullName evidence="3 9">Nicotinate phosphoribosyltransferase</fullName>
        <ecNumber evidence="3 9">6.3.4.21</ecNumber>
    </recommendedName>
</protein>
<dbReference type="Pfam" id="PF17767">
    <property type="entry name" value="NAPRTase_N"/>
    <property type="match status" value="1"/>
</dbReference>
<dbReference type="PANTHER" id="PTHR11098:SF1">
    <property type="entry name" value="NICOTINATE PHOSPHORIBOSYLTRANSFERASE"/>
    <property type="match status" value="1"/>
</dbReference>
<dbReference type="EC" id="6.3.4.21" evidence="3 9"/>
<dbReference type="NCBIfam" id="NF006694">
    <property type="entry name" value="PRK09243.1-1"/>
    <property type="match status" value="1"/>
</dbReference>
<dbReference type="SUPFAM" id="SSF51690">
    <property type="entry name" value="Nicotinate/Quinolinate PRTase C-terminal domain-like"/>
    <property type="match status" value="1"/>
</dbReference>
<feature type="domain" description="Nicotinate phosphoribosyltransferase N-terminal" evidence="11">
    <location>
        <begin position="8"/>
        <end position="133"/>
    </location>
</feature>
<reference evidence="14" key="1">
    <citation type="submission" date="2018-12" db="EMBL/GenBank/DDBJ databases">
        <title>Complete genome sequence of Paenibacillus sp. MBLB1234.</title>
        <authorList>
            <person name="Nam Y.-D."/>
            <person name="Kang J."/>
            <person name="Chung W.-H."/>
            <person name="Park Y.S."/>
        </authorList>
    </citation>
    <scope>NUCLEOTIDE SEQUENCE [LARGE SCALE GENOMIC DNA]</scope>
    <source>
        <strain evidence="14">MBLB1234</strain>
    </source>
</reference>
<evidence type="ECO:0000259" key="10">
    <source>
        <dbReference type="Pfam" id="PF04095"/>
    </source>
</evidence>
<comment type="similarity">
    <text evidence="2 9">Belongs to the NAPRTase family.</text>
</comment>
<evidence type="ECO:0000313" key="13">
    <source>
        <dbReference type="EMBL" id="AZS16024.1"/>
    </source>
</evidence>
<evidence type="ECO:0000259" key="11">
    <source>
        <dbReference type="Pfam" id="PF17767"/>
    </source>
</evidence>
<keyword evidence="14" id="KW-1185">Reference proteome</keyword>
<name>A0A3Q9I9W5_9BACL</name>
<dbReference type="Gene3D" id="3.20.20.70">
    <property type="entry name" value="Aldolase class I"/>
    <property type="match status" value="1"/>
</dbReference>
<evidence type="ECO:0000256" key="2">
    <source>
        <dbReference type="ARBA" id="ARBA00010897"/>
    </source>
</evidence>
<evidence type="ECO:0000256" key="8">
    <source>
        <dbReference type="ARBA" id="ARBA00048668"/>
    </source>
</evidence>
<gene>
    <name evidence="13" type="ORF">EI981_17350</name>
</gene>
<evidence type="ECO:0000256" key="3">
    <source>
        <dbReference type="ARBA" id="ARBA00013236"/>
    </source>
</evidence>
<comment type="pathway">
    <text evidence="1 9">Cofactor biosynthesis; NAD(+) biosynthesis; nicotinate D-ribonucleotide from nicotinate: step 1/1.</text>
</comment>
<dbReference type="AlphaFoldDB" id="A0A3Q9I9W5"/>
<dbReference type="SUPFAM" id="SSF54675">
    <property type="entry name" value="Nicotinate/Quinolinate PRTase N-terminal domain-like"/>
    <property type="match status" value="1"/>
</dbReference>
<dbReference type="RefSeq" id="WP_127000242.1">
    <property type="nucleotide sequence ID" value="NZ_CP034346.1"/>
</dbReference>
<dbReference type="GO" id="GO:0005829">
    <property type="term" value="C:cytosol"/>
    <property type="evidence" value="ECO:0007669"/>
    <property type="project" value="TreeGrafter"/>
</dbReference>
<comment type="function">
    <text evidence="9">Catalyzes the first step in the biosynthesis of NAD from nicotinic acid, the ATP-dependent synthesis of beta-nicotinate D-ribonucleotide from nicotinate and 5-phospho-D-ribose 1-phosphate.</text>
</comment>
<keyword evidence="6 9" id="KW-0662">Pyridine nucleotide biosynthesis</keyword>
<dbReference type="InterPro" id="IPR040727">
    <property type="entry name" value="NAPRTase_N"/>
</dbReference>
<dbReference type="NCBIfam" id="NF009131">
    <property type="entry name" value="PRK12484.1"/>
    <property type="match status" value="1"/>
</dbReference>
<feature type="domain" description="Nicotinate phosphoribosyltransferase C-terminal" evidence="12">
    <location>
        <begin position="360"/>
        <end position="470"/>
    </location>
</feature>
<comment type="catalytic activity">
    <reaction evidence="8 9">
        <text>5-phospho-alpha-D-ribose 1-diphosphate + nicotinate + ATP + H2O = nicotinate beta-D-ribonucleotide + ADP + phosphate + diphosphate</text>
        <dbReference type="Rhea" id="RHEA:36163"/>
        <dbReference type="ChEBI" id="CHEBI:15377"/>
        <dbReference type="ChEBI" id="CHEBI:30616"/>
        <dbReference type="ChEBI" id="CHEBI:32544"/>
        <dbReference type="ChEBI" id="CHEBI:33019"/>
        <dbReference type="ChEBI" id="CHEBI:43474"/>
        <dbReference type="ChEBI" id="CHEBI:57502"/>
        <dbReference type="ChEBI" id="CHEBI:58017"/>
        <dbReference type="ChEBI" id="CHEBI:456216"/>
        <dbReference type="EC" id="6.3.4.21"/>
    </reaction>
</comment>
<keyword evidence="4" id="KW-0597">Phosphoprotein</keyword>
<dbReference type="Proteomes" id="UP000270678">
    <property type="component" value="Chromosome"/>
</dbReference>
<dbReference type="NCBIfam" id="TIGR01513">
    <property type="entry name" value="NAPRTase_put"/>
    <property type="match status" value="1"/>
</dbReference>
<dbReference type="PIRSF" id="PIRSF000484">
    <property type="entry name" value="NAPRT"/>
    <property type="match status" value="1"/>
</dbReference>
<accession>A0A3Q9I9W5</accession>
<dbReference type="InterPro" id="IPR036068">
    <property type="entry name" value="Nicotinate_pribotase-like_C"/>
</dbReference>
<keyword evidence="7 9" id="KW-0808">Transferase</keyword>
<evidence type="ECO:0000256" key="6">
    <source>
        <dbReference type="ARBA" id="ARBA00022642"/>
    </source>
</evidence>
<keyword evidence="5 9" id="KW-0436">Ligase</keyword>
<evidence type="ECO:0000259" key="12">
    <source>
        <dbReference type="Pfam" id="PF17956"/>
    </source>
</evidence>
<dbReference type="PANTHER" id="PTHR11098">
    <property type="entry name" value="NICOTINATE PHOSPHORIBOSYLTRANSFERASE"/>
    <property type="match status" value="1"/>
</dbReference>
<dbReference type="FunFam" id="3.20.20.70:FF:000076">
    <property type="entry name" value="Nicotinate phosphoribosyltransferase"/>
    <property type="match status" value="1"/>
</dbReference>
<sequence length="487" mass="55483">MYCTDMALHTDKYQINMIYAHWLNGTHLKQTVFEAYFRKLPFGNGYAVFAGLERIVNYISSLKFTEEDLSYLATQEENYQPEFLELLRNFRFSGNIYSFKEGALCFPNEPLIRVEGTIMETQLVETALLNFMNFQTLIATKASRIKRVAENDILMEFGTRRAQEADAAIWGARATYISGFDATSNLLAGKVFGIPTKGTHAHSWVQIFDSEEEAFDIYARALPDQVSLLVDTFDTLESGVPNAIKTARKLEEAGKRLGSIRIDSGDLAYLSIKARKMLDDAGLPYVKIVASNDLDENTIFNLKAQGARIDSWGVGTQLITAADQPALGGVYKLVEREYNGVMEPTIKISGNPEKVTSPGKKDILRIVSKESCKCIADYVCFPHEQQARTGGNLRLFDPVHPYIKKSVKNYEAIPMLQPIFEQGELVYDLPTLEEIKAYHKEQVDMFWPEYLRKLNPEIYRVRLSQEAWELRQRMIEERLSVHEIIEE</sequence>
<comment type="PTM">
    <text evidence="9">Transiently phosphorylated on a His residue during the reaction cycle. Phosphorylation strongly increases the affinity for substrates and increases the rate of nicotinate D-ribonucleotide production. Dephosphorylation regenerates the low-affinity form of the enzyme, leading to product release.</text>
</comment>
<dbReference type="UniPathway" id="UPA00253">
    <property type="reaction ID" value="UER00457"/>
</dbReference>
<dbReference type="Pfam" id="PF04095">
    <property type="entry name" value="NAPRTase"/>
    <property type="match status" value="1"/>
</dbReference>
<evidence type="ECO:0000256" key="5">
    <source>
        <dbReference type="ARBA" id="ARBA00022598"/>
    </source>
</evidence>
<dbReference type="OrthoDB" id="9770610at2"/>
<dbReference type="InterPro" id="IPR007229">
    <property type="entry name" value="Nic_PRibTrfase-Fam"/>
</dbReference>
<feature type="domain" description="Nicotinate/nicotinamide phosphoribosyltransferase" evidence="10">
    <location>
        <begin position="154"/>
        <end position="333"/>
    </location>
</feature>
<dbReference type="InterPro" id="IPR041619">
    <property type="entry name" value="NAPRTase_C"/>
</dbReference>
<evidence type="ECO:0000256" key="7">
    <source>
        <dbReference type="ARBA" id="ARBA00022679"/>
    </source>
</evidence>
<dbReference type="Gene3D" id="3.20.140.10">
    <property type="entry name" value="nicotinate phosphoribosyltransferase"/>
    <property type="match status" value="1"/>
</dbReference>
<dbReference type="Pfam" id="PF17956">
    <property type="entry name" value="NAPRTase_C"/>
    <property type="match status" value="1"/>
</dbReference>
<dbReference type="NCBIfam" id="NF006695">
    <property type="entry name" value="PRK09243.1-2"/>
    <property type="match status" value="1"/>
</dbReference>
<evidence type="ECO:0000256" key="4">
    <source>
        <dbReference type="ARBA" id="ARBA00022553"/>
    </source>
</evidence>
<dbReference type="KEGG" id="plut:EI981_17350"/>
<organism evidence="13 14">
    <name type="scientific">Paenibacillus lutimineralis</name>
    <dbReference type="NCBI Taxonomy" id="2707005"/>
    <lineage>
        <taxon>Bacteria</taxon>
        <taxon>Bacillati</taxon>
        <taxon>Bacillota</taxon>
        <taxon>Bacilli</taxon>
        <taxon>Bacillales</taxon>
        <taxon>Paenibacillaceae</taxon>
        <taxon>Paenibacillus</taxon>
    </lineage>
</organism>
<dbReference type="InterPro" id="IPR006405">
    <property type="entry name" value="Nic_PRibTrfase_pncB"/>
</dbReference>
<evidence type="ECO:0000313" key="14">
    <source>
        <dbReference type="Proteomes" id="UP000270678"/>
    </source>
</evidence>
<dbReference type="GO" id="GO:0034355">
    <property type="term" value="P:NAD+ biosynthetic process via the salvage pathway"/>
    <property type="evidence" value="ECO:0007669"/>
    <property type="project" value="UniProtKB-ARBA"/>
</dbReference>
<evidence type="ECO:0000256" key="9">
    <source>
        <dbReference type="RuleBase" id="RU365100"/>
    </source>
</evidence>
<dbReference type="InterPro" id="IPR013785">
    <property type="entry name" value="Aldolase_TIM"/>
</dbReference>
<dbReference type="EMBL" id="CP034346">
    <property type="protein sequence ID" value="AZS16024.1"/>
    <property type="molecule type" value="Genomic_DNA"/>
</dbReference>
<evidence type="ECO:0000256" key="1">
    <source>
        <dbReference type="ARBA" id="ARBA00004952"/>
    </source>
</evidence>